<dbReference type="Pfam" id="PF05918">
    <property type="entry name" value="API5"/>
    <property type="match status" value="1"/>
</dbReference>
<dbReference type="GO" id="GO:0005634">
    <property type="term" value="C:nucleus"/>
    <property type="evidence" value="ECO:0007669"/>
    <property type="project" value="TreeGrafter"/>
</dbReference>
<dbReference type="GO" id="GO:0043066">
    <property type="term" value="P:negative regulation of apoptotic process"/>
    <property type="evidence" value="ECO:0007669"/>
    <property type="project" value="TreeGrafter"/>
</dbReference>
<dbReference type="EMBL" id="JWZT01003946">
    <property type="protein sequence ID" value="KII65218.1"/>
    <property type="molecule type" value="Genomic_DNA"/>
</dbReference>
<organism evidence="4 5">
    <name type="scientific">Thelohanellus kitauei</name>
    <name type="common">Myxosporean</name>
    <dbReference type="NCBI Taxonomy" id="669202"/>
    <lineage>
        <taxon>Eukaryota</taxon>
        <taxon>Metazoa</taxon>
        <taxon>Cnidaria</taxon>
        <taxon>Myxozoa</taxon>
        <taxon>Myxosporea</taxon>
        <taxon>Bivalvulida</taxon>
        <taxon>Platysporina</taxon>
        <taxon>Myxobolidae</taxon>
        <taxon>Thelohanellus</taxon>
    </lineage>
</organism>
<dbReference type="AlphaFoldDB" id="A0A0C2J7Z4"/>
<feature type="compositionally biased region" description="Low complexity" evidence="3">
    <location>
        <begin position="495"/>
        <end position="504"/>
    </location>
</feature>
<reference evidence="4 5" key="1">
    <citation type="journal article" date="2014" name="Genome Biol. Evol.">
        <title>The genome of the myxosporean Thelohanellus kitauei shows adaptations to nutrient acquisition within its fish host.</title>
        <authorList>
            <person name="Yang Y."/>
            <person name="Xiong J."/>
            <person name="Zhou Z."/>
            <person name="Huo F."/>
            <person name="Miao W."/>
            <person name="Ran C."/>
            <person name="Liu Y."/>
            <person name="Zhang J."/>
            <person name="Feng J."/>
            <person name="Wang M."/>
            <person name="Wang M."/>
            <person name="Wang L."/>
            <person name="Yao B."/>
        </authorList>
    </citation>
    <scope>NUCLEOTIDE SEQUENCE [LARGE SCALE GENOMIC DNA]</scope>
    <source>
        <strain evidence="4">Wuqing</strain>
    </source>
</reference>
<gene>
    <name evidence="4" type="ORF">RF11_11030</name>
</gene>
<accession>A0A0C2J7Z4</accession>
<evidence type="ECO:0000256" key="2">
    <source>
        <dbReference type="ARBA" id="ARBA00022703"/>
    </source>
</evidence>
<protein>
    <submittedName>
        <fullName evidence="4">Apoptosis inhibitor 5-A</fullName>
    </submittedName>
</protein>
<name>A0A0C2J7Z4_THEKT</name>
<comment type="similarity">
    <text evidence="1">Belongs to the API5 family.</text>
</comment>
<proteinExistence type="inferred from homology"/>
<feature type="region of interest" description="Disordered" evidence="3">
    <location>
        <begin position="447"/>
        <end position="514"/>
    </location>
</feature>
<dbReference type="Gene3D" id="1.25.10.10">
    <property type="entry name" value="Leucine-rich Repeat Variant"/>
    <property type="match status" value="1"/>
</dbReference>
<dbReference type="InterPro" id="IPR011989">
    <property type="entry name" value="ARM-like"/>
</dbReference>
<sequence length="514" mass="58018">MSEIDELYTIYDLLNNAKEDCGKYQQEYCKIISAAGKSGPEKILACQFISCFFKNFPDLMNEALNAHLDLCEDPDPAIRKVAIKCLPDYCKDLPGVVPRISAILTQMLLSEDPVEYQLVQESLCTLFNQYPKSSLTGLLDQIGELEPIGLSRALKFINARVMNHSILSDETFVDIFVNTMLKVYSDNNVGSDLKAIIWKILTSPKLYMLSKSDLGVIVTEQMRQISLEDVKSGKIDEIKNLIQRASKLKLPGETWENVVNVVFRASMDHISDTHSDYLSLLRLLTCSLSHVDSHLDSLLGSLYSKIIAILPDPPKDLCETSESLPEGNNFNWDYLEVLLFCFQYLYFKYPSFMSWNVKDSQNIENYRKKLRYLHRIITDSLRNPGVNLKRPRIVGPGGCNEKTPQPELKGPKSSIVAIIKVFLHIPPATTTHVPDWLKPMGRKSANPSVSITTGNINHPHKRIEAPEDPKPPKVRASAVPYVPPGIRGFDEENVSSSMSKPKSSIVNRRRRFGR</sequence>
<dbReference type="GO" id="GO:0003723">
    <property type="term" value="F:RNA binding"/>
    <property type="evidence" value="ECO:0007669"/>
    <property type="project" value="TreeGrafter"/>
</dbReference>
<dbReference type="InterPro" id="IPR008383">
    <property type="entry name" value="API5"/>
</dbReference>
<dbReference type="OrthoDB" id="19224at2759"/>
<dbReference type="PANTHER" id="PTHR12758:SF19">
    <property type="entry name" value="APOPTOSIS INHIBITOR 5"/>
    <property type="match status" value="1"/>
</dbReference>
<dbReference type="Proteomes" id="UP000031668">
    <property type="component" value="Unassembled WGS sequence"/>
</dbReference>
<keyword evidence="2" id="KW-0053">Apoptosis</keyword>
<evidence type="ECO:0000256" key="1">
    <source>
        <dbReference type="ARBA" id="ARBA00009515"/>
    </source>
</evidence>
<dbReference type="InterPro" id="IPR016024">
    <property type="entry name" value="ARM-type_fold"/>
</dbReference>
<dbReference type="SUPFAM" id="SSF48371">
    <property type="entry name" value="ARM repeat"/>
    <property type="match status" value="1"/>
</dbReference>
<dbReference type="PANTHER" id="PTHR12758">
    <property type="entry name" value="APOPTOSIS INHIBITOR 5-RELATED"/>
    <property type="match status" value="1"/>
</dbReference>
<keyword evidence="5" id="KW-1185">Reference proteome</keyword>
<evidence type="ECO:0000256" key="3">
    <source>
        <dbReference type="SAM" id="MobiDB-lite"/>
    </source>
</evidence>
<comment type="caution">
    <text evidence="4">The sequence shown here is derived from an EMBL/GenBank/DDBJ whole genome shotgun (WGS) entry which is preliminary data.</text>
</comment>
<evidence type="ECO:0000313" key="5">
    <source>
        <dbReference type="Proteomes" id="UP000031668"/>
    </source>
</evidence>
<feature type="compositionally biased region" description="Polar residues" evidence="3">
    <location>
        <begin position="447"/>
        <end position="456"/>
    </location>
</feature>
<dbReference type="GO" id="GO:0006915">
    <property type="term" value="P:apoptotic process"/>
    <property type="evidence" value="ECO:0007669"/>
    <property type="project" value="UniProtKB-KW"/>
</dbReference>
<evidence type="ECO:0000313" key="4">
    <source>
        <dbReference type="EMBL" id="KII65218.1"/>
    </source>
</evidence>
<feature type="compositionally biased region" description="Basic and acidic residues" evidence="3">
    <location>
        <begin position="462"/>
        <end position="471"/>
    </location>
</feature>